<keyword evidence="4" id="KW-0472">Membrane</keyword>
<name>A0A0K0EDJ9_STRER</name>
<dbReference type="WBParaSite" id="TCONS_00012060.p1">
    <property type="protein sequence ID" value="TCONS_00012060.p1"/>
    <property type="gene ID" value="XLOC_007331"/>
</dbReference>
<reference evidence="7" key="1">
    <citation type="submission" date="2015-08" db="UniProtKB">
        <authorList>
            <consortium name="WormBaseParasite"/>
        </authorList>
    </citation>
    <scope>IDENTIFICATION</scope>
</reference>
<keyword evidence="3" id="KW-0808">Transferase</keyword>
<comment type="subcellular location">
    <subcellularLocation>
        <location evidence="1">Membrane</location>
        <topology evidence="1">Single-pass type II membrane protein</topology>
    </subcellularLocation>
</comment>
<dbReference type="Pfam" id="PF02485">
    <property type="entry name" value="Branch"/>
    <property type="match status" value="1"/>
</dbReference>
<evidence type="ECO:0000256" key="3">
    <source>
        <dbReference type="ARBA" id="ARBA00022679"/>
    </source>
</evidence>
<dbReference type="Proteomes" id="UP000035681">
    <property type="component" value="Unplaced"/>
</dbReference>
<evidence type="ECO:0000256" key="4">
    <source>
        <dbReference type="ARBA" id="ARBA00023136"/>
    </source>
</evidence>
<organism evidence="7">
    <name type="scientific">Strongyloides stercoralis</name>
    <name type="common">Threadworm</name>
    <dbReference type="NCBI Taxonomy" id="6248"/>
    <lineage>
        <taxon>Eukaryota</taxon>
        <taxon>Metazoa</taxon>
        <taxon>Ecdysozoa</taxon>
        <taxon>Nematoda</taxon>
        <taxon>Chromadorea</taxon>
        <taxon>Rhabditida</taxon>
        <taxon>Tylenchina</taxon>
        <taxon>Panagrolaimomorpha</taxon>
        <taxon>Strongyloidoidea</taxon>
        <taxon>Strongyloididae</taxon>
        <taxon>Strongyloides</taxon>
    </lineage>
</organism>
<evidence type="ECO:0000313" key="7">
    <source>
        <dbReference type="WBParaSite" id="SSTP_0000756100.1"/>
    </source>
</evidence>
<keyword evidence="6" id="KW-1185">Reference proteome</keyword>
<keyword evidence="2" id="KW-0328">Glycosyltransferase</keyword>
<dbReference type="InterPro" id="IPR003406">
    <property type="entry name" value="Glyco_trans_14"/>
</dbReference>
<dbReference type="PANTHER" id="PTHR46671:SF7">
    <property type="entry name" value="CORE-2_I-BRANCHING ENZYME"/>
    <property type="match status" value="1"/>
</dbReference>
<evidence type="ECO:0000256" key="5">
    <source>
        <dbReference type="ARBA" id="ARBA00023180"/>
    </source>
</evidence>
<keyword evidence="5" id="KW-0325">Glycoprotein</keyword>
<evidence type="ECO:0000256" key="1">
    <source>
        <dbReference type="ARBA" id="ARBA00004606"/>
    </source>
</evidence>
<dbReference type="GO" id="GO:0016757">
    <property type="term" value="F:glycosyltransferase activity"/>
    <property type="evidence" value="ECO:0007669"/>
    <property type="project" value="UniProtKB-KW"/>
</dbReference>
<proteinExistence type="predicted"/>
<evidence type="ECO:0000313" key="6">
    <source>
        <dbReference type="Proteomes" id="UP000035681"/>
    </source>
</evidence>
<dbReference type="PANTHER" id="PTHR46671">
    <property type="entry name" value="PROTEIN CBG11221"/>
    <property type="match status" value="1"/>
</dbReference>
<evidence type="ECO:0000256" key="2">
    <source>
        <dbReference type="ARBA" id="ARBA00022676"/>
    </source>
</evidence>
<dbReference type="STRING" id="6248.A0A0K0EDJ9"/>
<dbReference type="GO" id="GO:0016020">
    <property type="term" value="C:membrane"/>
    <property type="evidence" value="ECO:0007669"/>
    <property type="project" value="UniProtKB-SubCell"/>
</dbReference>
<dbReference type="AlphaFoldDB" id="A0A0K0EDJ9"/>
<dbReference type="WBParaSite" id="SSTP_0000756100.1">
    <property type="protein sequence ID" value="SSTP_0000756100.1"/>
    <property type="gene ID" value="SSTP_0000756100"/>
</dbReference>
<sequence>MLNINMYTEYIDNLYKYKKSKYTIVKPFYKHGPLTENLNCSQFFEPKISFDKKTRISRTIVNELLPLTCESIKKRRYFSSVPLSKEEENFPLAYSFLVYKEYEFIELILSLVYQPQNVYCYAIDKKQNSSFRSRIHSLSNCFENVFVSDVEYKIDSKGAHYSTSHSECIKKLKDYNWKYIFLLQNHDFPMKTNAELVKILKTFQGTSDFKAGSGKKNILNQQLDWTFNGLNFFPNNLKINNEMLNVNISLAKGYSEVTISRETINYMLNKINITTYQMNYDNYPHFGNDELFWATLFSNYEYLKIPGTLPSKCINKPGALHSFTRFSKWSYQKNLADCLSGFRRHSICIIGLEYIKELEFLPYFFANKLMDNFDAGAVDCWGERLFNRTYFLKNYREIDLSPYLVRPQIKFQNFLKVSTNISQFTC</sequence>
<protein>
    <submittedName>
        <fullName evidence="7">Beta-1,6-N-acetylglucosaminyltransferase</fullName>
    </submittedName>
</protein>
<accession>A0A0K0EDJ9</accession>